<dbReference type="Proteomes" id="UP000245207">
    <property type="component" value="Unassembled WGS sequence"/>
</dbReference>
<dbReference type="SUPFAM" id="SSF54495">
    <property type="entry name" value="UBC-like"/>
    <property type="match status" value="1"/>
</dbReference>
<gene>
    <name evidence="1" type="ORF">CTI12_AA603250</name>
</gene>
<organism evidence="1 2">
    <name type="scientific">Artemisia annua</name>
    <name type="common">Sweet wormwood</name>
    <dbReference type="NCBI Taxonomy" id="35608"/>
    <lineage>
        <taxon>Eukaryota</taxon>
        <taxon>Viridiplantae</taxon>
        <taxon>Streptophyta</taxon>
        <taxon>Embryophyta</taxon>
        <taxon>Tracheophyta</taxon>
        <taxon>Spermatophyta</taxon>
        <taxon>Magnoliopsida</taxon>
        <taxon>eudicotyledons</taxon>
        <taxon>Gunneridae</taxon>
        <taxon>Pentapetalae</taxon>
        <taxon>asterids</taxon>
        <taxon>campanulids</taxon>
        <taxon>Asterales</taxon>
        <taxon>Asteraceae</taxon>
        <taxon>Asteroideae</taxon>
        <taxon>Anthemideae</taxon>
        <taxon>Artemisiinae</taxon>
        <taxon>Artemisia</taxon>
    </lineage>
</organism>
<dbReference type="Gene3D" id="3.10.110.10">
    <property type="entry name" value="Ubiquitin Conjugating Enzyme"/>
    <property type="match status" value="1"/>
</dbReference>
<sequence>MRILHIKSLSQDPLAGISGAPYDNNIMLWNAVIFEPDGTPWDVGMQSLCHRCRNEVVLKLFGRPMLRTFWVTFNFLNPNGMFPLLDSEKRNPYDLIWEDAELLGGKVNMKRQVRTYLCSPGKSMINKTILAEGVMKHGLGTHVTASFAAVFVPAVASNPVDVIN</sequence>
<dbReference type="STRING" id="35608.A0A2U1KGN9"/>
<dbReference type="EMBL" id="PKPP01019063">
    <property type="protein sequence ID" value="PWA35946.1"/>
    <property type="molecule type" value="Genomic_DNA"/>
</dbReference>
<comment type="caution">
    <text evidence="1">The sequence shown here is derived from an EMBL/GenBank/DDBJ whole genome shotgun (WGS) entry which is preliminary data.</text>
</comment>
<evidence type="ECO:0000313" key="2">
    <source>
        <dbReference type="Proteomes" id="UP000245207"/>
    </source>
</evidence>
<accession>A0A2U1KGN9</accession>
<protein>
    <submittedName>
        <fullName evidence="1">Ubiquitin-conjugating enzyme E2 2</fullName>
    </submittedName>
</protein>
<dbReference type="AlphaFoldDB" id="A0A2U1KGN9"/>
<name>A0A2U1KGN9_ARTAN</name>
<dbReference type="InterPro" id="IPR016135">
    <property type="entry name" value="UBQ-conjugating_enzyme/RWD"/>
</dbReference>
<evidence type="ECO:0000313" key="1">
    <source>
        <dbReference type="EMBL" id="PWA35946.1"/>
    </source>
</evidence>
<proteinExistence type="predicted"/>
<reference evidence="1 2" key="1">
    <citation type="journal article" date="2018" name="Mol. Plant">
        <title>The genome of Artemisia annua provides insight into the evolution of Asteraceae family and artemisinin biosynthesis.</title>
        <authorList>
            <person name="Shen Q."/>
            <person name="Zhang L."/>
            <person name="Liao Z."/>
            <person name="Wang S."/>
            <person name="Yan T."/>
            <person name="Shi P."/>
            <person name="Liu M."/>
            <person name="Fu X."/>
            <person name="Pan Q."/>
            <person name="Wang Y."/>
            <person name="Lv Z."/>
            <person name="Lu X."/>
            <person name="Zhang F."/>
            <person name="Jiang W."/>
            <person name="Ma Y."/>
            <person name="Chen M."/>
            <person name="Hao X."/>
            <person name="Li L."/>
            <person name="Tang Y."/>
            <person name="Lv G."/>
            <person name="Zhou Y."/>
            <person name="Sun X."/>
            <person name="Brodelius P.E."/>
            <person name="Rose J.K.C."/>
            <person name="Tang K."/>
        </authorList>
    </citation>
    <scope>NUCLEOTIDE SEQUENCE [LARGE SCALE GENOMIC DNA]</scope>
    <source>
        <strain evidence="2">cv. Huhao1</strain>
        <tissue evidence="1">Leaf</tissue>
    </source>
</reference>
<keyword evidence="2" id="KW-1185">Reference proteome</keyword>